<evidence type="ECO:0000256" key="4">
    <source>
        <dbReference type="ARBA" id="ARBA00022525"/>
    </source>
</evidence>
<sequence>MHTDGLKKLGNEWKKLPYEMLPVPGGDEKFSLAATIHGGQVLNFHCKSKNDDLGVQLLHPGEEWMFRFTVNIWETTLYFCRFWWGAESHWFDIYKASRDKWPPVCYDDNKYWEVKQSGPCFIRCFASPHQT</sequence>
<evidence type="ECO:0000256" key="1">
    <source>
        <dbReference type="ARBA" id="ARBA00004613"/>
    </source>
</evidence>
<evidence type="ECO:0000313" key="8">
    <source>
        <dbReference type="Proteomes" id="UP001141552"/>
    </source>
</evidence>
<dbReference type="OrthoDB" id="1096418at2759"/>
<dbReference type="Proteomes" id="UP001141552">
    <property type="component" value="Unassembled WGS sequence"/>
</dbReference>
<evidence type="ECO:0000256" key="2">
    <source>
        <dbReference type="ARBA" id="ARBA00005581"/>
    </source>
</evidence>
<comment type="subcellular location">
    <subcellularLocation>
        <location evidence="1 6">Secreted</location>
    </subcellularLocation>
</comment>
<reference evidence="7" key="2">
    <citation type="journal article" date="2023" name="Plants (Basel)">
        <title>Annotation of the Turnera subulata (Passifloraceae) Draft Genome Reveals the S-Locus Evolved after the Divergence of Turneroideae from Passifloroideae in a Stepwise Manner.</title>
        <authorList>
            <person name="Henning P.M."/>
            <person name="Roalson E.H."/>
            <person name="Mir W."/>
            <person name="McCubbin A.G."/>
            <person name="Shore J.S."/>
        </authorList>
    </citation>
    <scope>NUCLEOTIDE SEQUENCE</scope>
    <source>
        <strain evidence="7">F60SS</strain>
    </source>
</reference>
<organism evidence="7 8">
    <name type="scientific">Turnera subulata</name>
    <dbReference type="NCBI Taxonomy" id="218843"/>
    <lineage>
        <taxon>Eukaryota</taxon>
        <taxon>Viridiplantae</taxon>
        <taxon>Streptophyta</taxon>
        <taxon>Embryophyta</taxon>
        <taxon>Tracheophyta</taxon>
        <taxon>Spermatophyta</taxon>
        <taxon>Magnoliopsida</taxon>
        <taxon>eudicotyledons</taxon>
        <taxon>Gunneridae</taxon>
        <taxon>Pentapetalae</taxon>
        <taxon>rosids</taxon>
        <taxon>fabids</taxon>
        <taxon>Malpighiales</taxon>
        <taxon>Passifloraceae</taxon>
        <taxon>Turnera</taxon>
    </lineage>
</organism>
<accession>A0A9Q0F3P4</accession>
<evidence type="ECO:0000256" key="3">
    <source>
        <dbReference type="ARBA" id="ARBA00022471"/>
    </source>
</evidence>
<comment type="similarity">
    <text evidence="2 6">Belongs to the plant self-incompatibility (S1) protein family.</text>
</comment>
<dbReference type="EMBL" id="JAKUCV010007198">
    <property type="protein sequence ID" value="KAJ4824388.1"/>
    <property type="molecule type" value="Genomic_DNA"/>
</dbReference>
<reference evidence="7" key="1">
    <citation type="submission" date="2022-02" db="EMBL/GenBank/DDBJ databases">
        <authorList>
            <person name="Henning P.M."/>
            <person name="McCubbin A.G."/>
            <person name="Shore J.S."/>
        </authorList>
    </citation>
    <scope>NUCLEOTIDE SEQUENCE</scope>
    <source>
        <strain evidence="7">F60SS</strain>
        <tissue evidence="7">Leaves</tissue>
    </source>
</reference>
<dbReference type="GO" id="GO:0005576">
    <property type="term" value="C:extracellular region"/>
    <property type="evidence" value="ECO:0007669"/>
    <property type="project" value="UniProtKB-SubCell"/>
</dbReference>
<dbReference type="AlphaFoldDB" id="A0A9Q0F3P4"/>
<protein>
    <recommendedName>
        <fullName evidence="6">S-protein homolog</fullName>
    </recommendedName>
</protein>
<dbReference type="PANTHER" id="PTHR31232:SF149">
    <property type="entry name" value="S-PROTEIN HOMOLOG"/>
    <property type="match status" value="1"/>
</dbReference>
<dbReference type="GO" id="GO:0060320">
    <property type="term" value="P:rejection of self pollen"/>
    <property type="evidence" value="ECO:0007669"/>
    <property type="project" value="UniProtKB-KW"/>
</dbReference>
<name>A0A9Q0F3P4_9ROSI</name>
<evidence type="ECO:0000256" key="5">
    <source>
        <dbReference type="ARBA" id="ARBA00022729"/>
    </source>
</evidence>
<comment type="caution">
    <text evidence="7">The sequence shown here is derived from an EMBL/GenBank/DDBJ whole genome shotgun (WGS) entry which is preliminary data.</text>
</comment>
<keyword evidence="4 6" id="KW-0964">Secreted</keyword>
<evidence type="ECO:0000313" key="7">
    <source>
        <dbReference type="EMBL" id="KAJ4824388.1"/>
    </source>
</evidence>
<feature type="non-terminal residue" evidence="7">
    <location>
        <position position="131"/>
    </location>
</feature>
<evidence type="ECO:0000256" key="6">
    <source>
        <dbReference type="RuleBase" id="RU367044"/>
    </source>
</evidence>
<keyword evidence="8" id="KW-1185">Reference proteome</keyword>
<dbReference type="InterPro" id="IPR010264">
    <property type="entry name" value="Self-incomp_S1"/>
</dbReference>
<gene>
    <name evidence="7" type="ORF">Tsubulata_026332</name>
</gene>
<dbReference type="PANTHER" id="PTHR31232">
    <property type="match status" value="1"/>
</dbReference>
<keyword evidence="5" id="KW-0732">Signal</keyword>
<proteinExistence type="inferred from homology"/>
<keyword evidence="3 6" id="KW-0713">Self-incompatibility</keyword>
<dbReference type="Pfam" id="PF05938">
    <property type="entry name" value="Self-incomp_S1"/>
    <property type="match status" value="1"/>
</dbReference>